<comment type="caution">
    <text evidence="1">The sequence shown here is derived from an EMBL/GenBank/DDBJ whole genome shotgun (WGS) entry which is preliminary data.</text>
</comment>
<protein>
    <submittedName>
        <fullName evidence="1">Uncharacterized protein</fullName>
    </submittedName>
</protein>
<dbReference type="Proteomes" id="UP000327157">
    <property type="component" value="Chromosome 15"/>
</dbReference>
<dbReference type="AlphaFoldDB" id="A0A5N5GQI8"/>
<name>A0A5N5GQI8_9ROSA</name>
<reference evidence="2" key="2">
    <citation type="submission" date="2019-10" db="EMBL/GenBank/DDBJ databases">
        <title>A de novo genome assembly of a pear dwarfing rootstock.</title>
        <authorList>
            <person name="Wang F."/>
            <person name="Wang J."/>
            <person name="Li S."/>
            <person name="Zhang Y."/>
            <person name="Fang M."/>
            <person name="Ma L."/>
            <person name="Zhao Y."/>
            <person name="Jiang S."/>
        </authorList>
    </citation>
    <scope>NUCLEOTIDE SEQUENCE [LARGE SCALE GENOMIC DNA]</scope>
</reference>
<evidence type="ECO:0000313" key="1">
    <source>
        <dbReference type="EMBL" id="KAB2617407.1"/>
    </source>
</evidence>
<keyword evidence="2" id="KW-1185">Reference proteome</keyword>
<accession>A0A5N5GQI8</accession>
<evidence type="ECO:0000313" key="2">
    <source>
        <dbReference type="Proteomes" id="UP000327157"/>
    </source>
</evidence>
<proteinExistence type="predicted"/>
<gene>
    <name evidence="1" type="ORF">D8674_013276</name>
</gene>
<dbReference type="OrthoDB" id="910577at2759"/>
<dbReference type="EMBL" id="SMOL01000401">
    <property type="protein sequence ID" value="KAB2617407.1"/>
    <property type="molecule type" value="Genomic_DNA"/>
</dbReference>
<reference evidence="1 2" key="3">
    <citation type="submission" date="2019-11" db="EMBL/GenBank/DDBJ databases">
        <title>A de novo genome assembly of a pear dwarfing rootstock.</title>
        <authorList>
            <person name="Wang F."/>
            <person name="Wang J."/>
            <person name="Li S."/>
            <person name="Zhang Y."/>
            <person name="Fang M."/>
            <person name="Ma L."/>
            <person name="Zhao Y."/>
            <person name="Jiang S."/>
        </authorList>
    </citation>
    <scope>NUCLEOTIDE SEQUENCE [LARGE SCALE GENOMIC DNA]</scope>
    <source>
        <strain evidence="1">S2</strain>
        <tissue evidence="1">Leaf</tissue>
    </source>
</reference>
<reference evidence="1 2" key="1">
    <citation type="submission" date="2019-09" db="EMBL/GenBank/DDBJ databases">
        <authorList>
            <person name="Ou C."/>
        </authorList>
    </citation>
    <scope>NUCLEOTIDE SEQUENCE [LARGE SCALE GENOMIC DNA]</scope>
    <source>
        <strain evidence="1">S2</strain>
        <tissue evidence="1">Leaf</tissue>
    </source>
</reference>
<sequence>MVFFKCLKSNTITILAKESDSQDRETLLKLCVPLISPKALVLLVKNKSMHIKSWSSKVSWEVTDFGRPNTKKKVAQCFVKCFRKTIGPSMIHGRLVLLEFVFLTELVHESVGELFSIVDDDVARHTISMDDVLFDEMDDSFLFDFP</sequence>
<organism evidence="1 2">
    <name type="scientific">Pyrus ussuriensis x Pyrus communis</name>
    <dbReference type="NCBI Taxonomy" id="2448454"/>
    <lineage>
        <taxon>Eukaryota</taxon>
        <taxon>Viridiplantae</taxon>
        <taxon>Streptophyta</taxon>
        <taxon>Embryophyta</taxon>
        <taxon>Tracheophyta</taxon>
        <taxon>Spermatophyta</taxon>
        <taxon>Magnoliopsida</taxon>
        <taxon>eudicotyledons</taxon>
        <taxon>Gunneridae</taxon>
        <taxon>Pentapetalae</taxon>
        <taxon>rosids</taxon>
        <taxon>fabids</taxon>
        <taxon>Rosales</taxon>
        <taxon>Rosaceae</taxon>
        <taxon>Amygdaloideae</taxon>
        <taxon>Maleae</taxon>
        <taxon>Pyrus</taxon>
    </lineage>
</organism>